<keyword evidence="3" id="KW-1185">Reference proteome</keyword>
<accession>A0A9W8V5P1</accession>
<evidence type="ECO:0000313" key="3">
    <source>
        <dbReference type="Proteomes" id="UP001152087"/>
    </source>
</evidence>
<evidence type="ECO:0000256" key="1">
    <source>
        <dbReference type="SAM" id="MobiDB-lite"/>
    </source>
</evidence>
<reference evidence="2" key="1">
    <citation type="submission" date="2022-09" db="EMBL/GenBank/DDBJ databases">
        <title>Fusarium specimens isolated from Avocado Roots.</title>
        <authorList>
            <person name="Stajich J."/>
            <person name="Roper C."/>
            <person name="Heimlech-Rivalta G."/>
        </authorList>
    </citation>
    <scope>NUCLEOTIDE SEQUENCE</scope>
    <source>
        <strain evidence="2">A02</strain>
    </source>
</reference>
<comment type="caution">
    <text evidence="2">The sequence shown here is derived from an EMBL/GenBank/DDBJ whole genome shotgun (WGS) entry which is preliminary data.</text>
</comment>
<dbReference type="AlphaFoldDB" id="A0A9W8V5P1"/>
<organism evidence="2 3">
    <name type="scientific">Fusarium falciforme</name>
    <dbReference type="NCBI Taxonomy" id="195108"/>
    <lineage>
        <taxon>Eukaryota</taxon>
        <taxon>Fungi</taxon>
        <taxon>Dikarya</taxon>
        <taxon>Ascomycota</taxon>
        <taxon>Pezizomycotina</taxon>
        <taxon>Sordariomycetes</taxon>
        <taxon>Hypocreomycetidae</taxon>
        <taxon>Hypocreales</taxon>
        <taxon>Nectriaceae</taxon>
        <taxon>Fusarium</taxon>
        <taxon>Fusarium solani species complex</taxon>
    </lineage>
</organism>
<name>A0A9W8V5P1_9HYPO</name>
<dbReference type="Proteomes" id="UP001152087">
    <property type="component" value="Unassembled WGS sequence"/>
</dbReference>
<sequence>MADRDDKPSAQEPASENSQASAQAPPDPPASTPTMLADGDLQMSTIVASRGRVMAAGFRNAQGGSNVKSLHLTRSDRLE</sequence>
<protein>
    <submittedName>
        <fullName evidence="2">Uncharacterized protein</fullName>
    </submittedName>
</protein>
<proteinExistence type="predicted"/>
<gene>
    <name evidence="2" type="ORF">NW755_003613</name>
</gene>
<feature type="region of interest" description="Disordered" evidence="1">
    <location>
        <begin position="1"/>
        <end position="37"/>
    </location>
</feature>
<dbReference type="EMBL" id="JAOQAV010000006">
    <property type="protein sequence ID" value="KAJ4193619.1"/>
    <property type="molecule type" value="Genomic_DNA"/>
</dbReference>
<evidence type="ECO:0000313" key="2">
    <source>
        <dbReference type="EMBL" id="KAJ4193619.1"/>
    </source>
</evidence>